<reference evidence="2" key="1">
    <citation type="submission" date="2021-01" db="EMBL/GenBank/DDBJ databases">
        <title>Phytophthora aleatoria, a newly-described species from Pinus radiata is distinct from Phytophthora cactorum isolates based on comparative genomics.</title>
        <authorList>
            <person name="Mcdougal R."/>
            <person name="Panda P."/>
            <person name="Williams N."/>
            <person name="Studholme D.J."/>
        </authorList>
    </citation>
    <scope>NUCLEOTIDE SEQUENCE</scope>
    <source>
        <strain evidence="2">NZFS 3830</strain>
    </source>
</reference>
<name>A0A8T1U0P0_9STRA</name>
<accession>A0A8T1U0P0</accession>
<dbReference type="OrthoDB" id="128300at2759"/>
<gene>
    <name evidence="2" type="ORF">JG687_00013898</name>
</gene>
<organism evidence="2 3">
    <name type="scientific">Phytophthora cactorum</name>
    <dbReference type="NCBI Taxonomy" id="29920"/>
    <lineage>
        <taxon>Eukaryota</taxon>
        <taxon>Sar</taxon>
        <taxon>Stramenopiles</taxon>
        <taxon>Oomycota</taxon>
        <taxon>Peronosporomycetes</taxon>
        <taxon>Peronosporales</taxon>
        <taxon>Peronosporaceae</taxon>
        <taxon>Phytophthora</taxon>
    </lineage>
</organism>
<evidence type="ECO:0000313" key="2">
    <source>
        <dbReference type="EMBL" id="KAG6950995.1"/>
    </source>
</evidence>
<dbReference type="EMBL" id="JAENGZ010001067">
    <property type="protein sequence ID" value="KAG6950995.1"/>
    <property type="molecule type" value="Genomic_DNA"/>
</dbReference>
<sequence length="172" mass="18641">MTLHTLSSGDLNLLRRHFTKHPKLAQLSFHCCSGDPATYVWNDEKLEGPGSNKVVERLKCELDSPVGADAVKRCRVKVAGSSRDAGDLWACAACCELLNTIEDTDVRQRSAPNPFSIASGHDNGRPGTLPELNDVPSKCISPGPQMFMDYGWRGQNLGSIHYGAIVHNGGIP</sequence>
<evidence type="ECO:0000256" key="1">
    <source>
        <dbReference type="SAM" id="MobiDB-lite"/>
    </source>
</evidence>
<comment type="caution">
    <text evidence="2">The sequence shown here is derived from an EMBL/GenBank/DDBJ whole genome shotgun (WGS) entry which is preliminary data.</text>
</comment>
<dbReference type="Proteomes" id="UP000688947">
    <property type="component" value="Unassembled WGS sequence"/>
</dbReference>
<evidence type="ECO:0000313" key="3">
    <source>
        <dbReference type="Proteomes" id="UP000688947"/>
    </source>
</evidence>
<protein>
    <submittedName>
        <fullName evidence="2">Uncharacterized protein</fullName>
    </submittedName>
</protein>
<dbReference type="AlphaFoldDB" id="A0A8T1U0P0"/>
<feature type="region of interest" description="Disordered" evidence="1">
    <location>
        <begin position="112"/>
        <end position="135"/>
    </location>
</feature>
<proteinExistence type="predicted"/>